<dbReference type="EMBL" id="JANLCJ010000005">
    <property type="protein sequence ID" value="MCS5734947.1"/>
    <property type="molecule type" value="Genomic_DNA"/>
</dbReference>
<name>A0ABT2H4S6_9MICO</name>
<evidence type="ECO:0000259" key="1">
    <source>
        <dbReference type="Pfam" id="PF18862"/>
    </source>
</evidence>
<dbReference type="Pfam" id="PF18862">
    <property type="entry name" value="ApeA_NTD1"/>
    <property type="match status" value="1"/>
</dbReference>
<dbReference type="InterPro" id="IPR041223">
    <property type="entry name" value="ApeA_NTD"/>
</dbReference>
<evidence type="ECO:0000313" key="2">
    <source>
        <dbReference type="EMBL" id="MCS5734947.1"/>
    </source>
</evidence>
<dbReference type="Proteomes" id="UP001165586">
    <property type="component" value="Unassembled WGS sequence"/>
</dbReference>
<evidence type="ECO:0000313" key="3">
    <source>
        <dbReference type="Proteomes" id="UP001165586"/>
    </source>
</evidence>
<proteinExistence type="predicted"/>
<comment type="caution">
    <text evidence="2">The sequence shown here is derived from an EMBL/GenBank/DDBJ whole genome shotgun (WGS) entry which is preliminary data.</text>
</comment>
<protein>
    <recommendedName>
        <fullName evidence="1">ApeA N-terminal domain-containing protein</fullName>
    </recommendedName>
</protein>
<reference evidence="2" key="1">
    <citation type="submission" date="2022-08" db="EMBL/GenBank/DDBJ databases">
        <authorList>
            <person name="Deng Y."/>
            <person name="Han X.-F."/>
            <person name="Zhang Y.-Q."/>
        </authorList>
    </citation>
    <scope>NUCLEOTIDE SEQUENCE</scope>
    <source>
        <strain evidence="2">CPCC 203386</strain>
    </source>
</reference>
<organism evidence="2 3">
    <name type="scientific">Herbiconiux daphne</name>
    <dbReference type="NCBI Taxonomy" id="2970914"/>
    <lineage>
        <taxon>Bacteria</taxon>
        <taxon>Bacillati</taxon>
        <taxon>Actinomycetota</taxon>
        <taxon>Actinomycetes</taxon>
        <taxon>Micrococcales</taxon>
        <taxon>Microbacteriaceae</taxon>
        <taxon>Herbiconiux</taxon>
    </lineage>
</organism>
<feature type="domain" description="ApeA N-terminal" evidence="1">
    <location>
        <begin position="67"/>
        <end position="274"/>
    </location>
</feature>
<accession>A0ABT2H4S6</accession>
<keyword evidence="3" id="KW-1185">Reference proteome</keyword>
<gene>
    <name evidence="2" type="ORF">N1032_14475</name>
</gene>
<dbReference type="RefSeq" id="WP_259539858.1">
    <property type="nucleotide sequence ID" value="NZ_JANLCJ010000005.1"/>
</dbReference>
<sequence length="430" mass="48103">MTEKLALGVTRIMHSRSGTAGTDEVIVVALDDRGAEVTWPRALGFADAFDLNSKLPLPDPLVARDGQGWVTLQEGRSAGASASTLAHSEQCIRYRFAIAAGSNDVDYSKINGLRTEVEGLARWTRMTSVETRLHFKDGEGVTGLELLAKNQPDHVLGGAFDLRLTTSYSHQPQPKNGVFTITDRLTVETRTRSRRSWNDHSAQHRMIQDLMSLAYAFPCAAVMRSAMRHDDQPMDIRKDKRRWWPDAFEPTFGRGDGLHDSLDDREPLFYLDETDPARVSAWLTGFQKWSRPTWIAVTTLFQRNSTVESQLLQIGVALEALGYAIWRQAHPTSKKAPSYPDLLKVVTDAVGIASAATYGKAKRADLWRDRFNRAFKGAKHADNAAVTSNEAIERARQGFVLIRCWLALELGVSKTLLRKRLDEVRTGARR</sequence>